<proteinExistence type="predicted"/>
<dbReference type="EMBL" id="JAUUTW010000036">
    <property type="protein sequence ID" value="MDP1454020.1"/>
    <property type="molecule type" value="Genomic_DNA"/>
</dbReference>
<gene>
    <name evidence="1" type="ORF">Q8G36_24040</name>
</gene>
<dbReference type="Proteomes" id="UP001178275">
    <property type="component" value="Unassembled WGS sequence"/>
</dbReference>
<evidence type="ECO:0000313" key="2">
    <source>
        <dbReference type="Proteomes" id="UP001178275"/>
    </source>
</evidence>
<name>A0AA90SYA4_9BACI</name>
<dbReference type="AlphaFoldDB" id="A0AA90SYA4"/>
<sequence length="63" mass="7413">MRMDMLVRDIYVFNSYLKRLKGMQPSRMESSIILENGNWMPSRNGKRTTHPPKMAMVLLLTIN</sequence>
<accession>A0AA90SYA4</accession>
<reference evidence="1" key="1">
    <citation type="submission" date="2023-07" db="EMBL/GenBank/DDBJ databases">
        <title>Murine gut Bacillus species.</title>
        <authorList>
            <person name="Gutman E."/>
            <person name="Hashuel R."/>
            <person name="Litvak Y."/>
        </authorList>
    </citation>
    <scope>NUCLEOTIDE SEQUENCE</scope>
    <source>
        <strain evidence="1">RU293</strain>
    </source>
</reference>
<dbReference type="RefSeq" id="WP_305162359.1">
    <property type="nucleotide sequence ID" value="NZ_JAUUTW010000036.1"/>
</dbReference>
<evidence type="ECO:0000313" key="1">
    <source>
        <dbReference type="EMBL" id="MDP1454020.1"/>
    </source>
</evidence>
<comment type="caution">
    <text evidence="1">The sequence shown here is derived from an EMBL/GenBank/DDBJ whole genome shotgun (WGS) entry which is preliminary data.</text>
</comment>
<organism evidence="1 2">
    <name type="scientific">Peribacillus frigoritolerans</name>
    <dbReference type="NCBI Taxonomy" id="450367"/>
    <lineage>
        <taxon>Bacteria</taxon>
        <taxon>Bacillati</taxon>
        <taxon>Bacillota</taxon>
        <taxon>Bacilli</taxon>
        <taxon>Bacillales</taxon>
        <taxon>Bacillaceae</taxon>
        <taxon>Peribacillus</taxon>
    </lineage>
</organism>
<protein>
    <submittedName>
        <fullName evidence="1">Uncharacterized protein</fullName>
    </submittedName>
</protein>